<dbReference type="PROSITE" id="PS01286">
    <property type="entry name" value="FA58C_2"/>
    <property type="match status" value="2"/>
</dbReference>
<comment type="caution">
    <text evidence="7">Lacks conserved residue(s) required for the propagation of feature annotation.</text>
</comment>
<dbReference type="Pfam" id="PF00008">
    <property type="entry name" value="EGF"/>
    <property type="match status" value="2"/>
</dbReference>
<dbReference type="GO" id="GO:0001786">
    <property type="term" value="F:phosphatidylserine binding"/>
    <property type="evidence" value="ECO:0007669"/>
    <property type="project" value="Ensembl"/>
</dbReference>
<keyword evidence="4" id="KW-0130">Cell adhesion</keyword>
<evidence type="ECO:0000313" key="12">
    <source>
        <dbReference type="Proteomes" id="UP000694547"/>
    </source>
</evidence>
<feature type="domain" description="F5/8 type C" evidence="9">
    <location>
        <begin position="272"/>
        <end position="427"/>
    </location>
</feature>
<dbReference type="FunFam" id="2.10.25.10:FF:000012">
    <property type="entry name" value="Delta-like protein"/>
    <property type="match status" value="1"/>
</dbReference>
<keyword evidence="6" id="KW-0325">Glycoprotein</keyword>
<dbReference type="RefSeq" id="XP_006970096.1">
    <property type="nucleotide sequence ID" value="XM_006970034.4"/>
</dbReference>
<evidence type="ECO:0000313" key="11">
    <source>
        <dbReference type="Ensembl" id="ENSPEMP00000020980.1"/>
    </source>
</evidence>
<evidence type="ECO:0000256" key="3">
    <source>
        <dbReference type="ARBA" id="ARBA00022737"/>
    </source>
</evidence>
<dbReference type="SUPFAM" id="SSF57196">
    <property type="entry name" value="EGF/Laminin"/>
    <property type="match status" value="2"/>
</dbReference>
<dbReference type="Proteomes" id="UP000694547">
    <property type="component" value="Chromosome 1"/>
</dbReference>
<evidence type="ECO:0000259" key="10">
    <source>
        <dbReference type="PROSITE" id="PS50026"/>
    </source>
</evidence>
<keyword evidence="5 7" id="KW-1015">Disulfide bond</keyword>
<evidence type="ECO:0000256" key="7">
    <source>
        <dbReference type="PROSITE-ProRule" id="PRU00076"/>
    </source>
</evidence>
<dbReference type="PROSITE" id="PS50026">
    <property type="entry name" value="EGF_3"/>
    <property type="match status" value="2"/>
</dbReference>
<dbReference type="PROSITE" id="PS01186">
    <property type="entry name" value="EGF_2"/>
    <property type="match status" value="1"/>
</dbReference>
<evidence type="ECO:0000256" key="4">
    <source>
        <dbReference type="ARBA" id="ARBA00022889"/>
    </source>
</evidence>
<dbReference type="GO" id="GO:0009897">
    <property type="term" value="C:external side of plasma membrane"/>
    <property type="evidence" value="ECO:0007669"/>
    <property type="project" value="Ensembl"/>
</dbReference>
<keyword evidence="2 8" id="KW-0732">Signal</keyword>
<dbReference type="GeneID" id="102923243"/>
<dbReference type="PANTHER" id="PTHR46806:SF11">
    <property type="entry name" value="MILK FAT GLOBULE EGF AND FACTOR V_VIII DOMAIN CONTAINING"/>
    <property type="match status" value="1"/>
</dbReference>
<keyword evidence="3" id="KW-0677">Repeat</keyword>
<proteinExistence type="predicted"/>
<feature type="domain" description="EGF-like" evidence="10">
    <location>
        <begin position="64"/>
        <end position="108"/>
    </location>
</feature>
<dbReference type="Gene3D" id="2.10.25.10">
    <property type="entry name" value="Laminin"/>
    <property type="match status" value="2"/>
</dbReference>
<dbReference type="OrthoDB" id="2121828at2759"/>
<reference evidence="11" key="3">
    <citation type="submission" date="2025-09" db="UniProtKB">
        <authorList>
            <consortium name="Ensembl"/>
        </authorList>
    </citation>
    <scope>IDENTIFICATION</scope>
</reference>
<dbReference type="CTD" id="4240"/>
<dbReference type="GO" id="GO:0007155">
    <property type="term" value="P:cell adhesion"/>
    <property type="evidence" value="ECO:0007669"/>
    <property type="project" value="UniProtKB-KW"/>
</dbReference>
<dbReference type="InterPro" id="IPR008979">
    <property type="entry name" value="Galactose-bd-like_sf"/>
</dbReference>
<evidence type="ECO:0000256" key="5">
    <source>
        <dbReference type="ARBA" id="ARBA00023157"/>
    </source>
</evidence>
<dbReference type="SUPFAM" id="SSF49785">
    <property type="entry name" value="Galactose-binding domain-like"/>
    <property type="match status" value="2"/>
</dbReference>
<dbReference type="GO" id="GO:0043277">
    <property type="term" value="P:apoptotic cell clearance"/>
    <property type="evidence" value="ECO:0007669"/>
    <property type="project" value="Ensembl"/>
</dbReference>
<evidence type="ECO:0000256" key="8">
    <source>
        <dbReference type="SAM" id="SignalP"/>
    </source>
</evidence>
<dbReference type="PANTHER" id="PTHR46806">
    <property type="entry name" value="F5/8 TYPE C DOMAIN-CONTAINING PROTEIN"/>
    <property type="match status" value="1"/>
</dbReference>
<accession>A0A6I9KY95</accession>
<dbReference type="AlphaFoldDB" id="A0A6I9KY95"/>
<dbReference type="Ensembl" id="ENSPEMT00000025334.2">
    <property type="protein sequence ID" value="ENSPEMP00000020980.1"/>
    <property type="gene ID" value="ENSPEMG00000018759.2"/>
</dbReference>
<dbReference type="InterPro" id="IPR000742">
    <property type="entry name" value="EGF"/>
</dbReference>
<sequence length="427" mass="47201">MQLSRALAALCGVLLCASGLLAVSGDFCDSGQCLNGGTCLMGQDNDIFCICPEGFTGSVCEEKETGPCFPNPCLSGGLCQVTGDKQRGDIFTQYICECPLGYSGTHCETSCTTKLGMEGGAIEDSQISASSMYVSFLGLQRWGPQLARLHRTGIVNAWTSSNYDPKPWIQVNLLRKMRVSGVMTQGASRGGRAEYLKTFKVAYSLDGRKFEFIQDAAGSGDKEFVGNVDNDGLKVNMFSPALEAQYIRLYPVSWYRACTLRFELLGCELHGCSEPLGLKNNSIPDSQITASSTYRTWNVPAFGWYPHFGRLDKQGKINAWTAQSNNDKQWLQVDLGTEKEVTGIITQGARDFGNFQYVASYKVAYSNDGVQWTVYEEQGISKVFQGNSDNNTHKKNIFETPFRARYVRVLPVSWHNRITLRLELLGC</sequence>
<feature type="chain" id="PRO_5044634842" evidence="8">
    <location>
        <begin position="23"/>
        <end position="427"/>
    </location>
</feature>
<dbReference type="PROSITE" id="PS00022">
    <property type="entry name" value="EGF_1"/>
    <property type="match status" value="2"/>
</dbReference>
<dbReference type="GO" id="GO:0005615">
    <property type="term" value="C:extracellular space"/>
    <property type="evidence" value="ECO:0007669"/>
    <property type="project" value="Ensembl"/>
</dbReference>
<dbReference type="InterPro" id="IPR050633">
    <property type="entry name" value="Neuropilin_MCO_CoagFactor"/>
</dbReference>
<dbReference type="CDD" id="cd00057">
    <property type="entry name" value="FA58C"/>
    <property type="match status" value="2"/>
</dbReference>
<gene>
    <name evidence="11" type="primary">Mfge8</name>
</gene>
<feature type="disulfide bond" evidence="7">
    <location>
        <begin position="51"/>
        <end position="60"/>
    </location>
</feature>
<feature type="domain" description="F5/8 type C" evidence="9">
    <location>
        <begin position="111"/>
        <end position="267"/>
    </location>
</feature>
<evidence type="ECO:0000256" key="1">
    <source>
        <dbReference type="ARBA" id="ARBA00022536"/>
    </source>
</evidence>
<feature type="disulfide bond" evidence="7">
    <location>
        <begin position="98"/>
        <end position="107"/>
    </location>
</feature>
<protein>
    <submittedName>
        <fullName evidence="11">Milk fat globule EGF and factor V/VIII domain containing</fullName>
    </submittedName>
</protein>
<dbReference type="PROSITE" id="PS01285">
    <property type="entry name" value="FA58C_1"/>
    <property type="match status" value="2"/>
</dbReference>
<keyword evidence="1 7" id="KW-0245">EGF-like domain</keyword>
<organism evidence="11 12">
    <name type="scientific">Peromyscus maniculatus bairdii</name>
    <name type="common">Prairie deer mouse</name>
    <dbReference type="NCBI Taxonomy" id="230844"/>
    <lineage>
        <taxon>Eukaryota</taxon>
        <taxon>Metazoa</taxon>
        <taxon>Chordata</taxon>
        <taxon>Craniata</taxon>
        <taxon>Vertebrata</taxon>
        <taxon>Euteleostomi</taxon>
        <taxon>Mammalia</taxon>
        <taxon>Eutheria</taxon>
        <taxon>Euarchontoglires</taxon>
        <taxon>Glires</taxon>
        <taxon>Rodentia</taxon>
        <taxon>Myomorpha</taxon>
        <taxon>Muroidea</taxon>
        <taxon>Cricetidae</taxon>
        <taxon>Neotominae</taxon>
        <taxon>Peromyscus</taxon>
    </lineage>
</organism>
<feature type="signal peptide" evidence="8">
    <location>
        <begin position="1"/>
        <end position="22"/>
    </location>
</feature>
<dbReference type="InterPro" id="IPR000421">
    <property type="entry name" value="FA58C"/>
</dbReference>
<dbReference type="Pfam" id="PF00754">
    <property type="entry name" value="F5_F8_type_C"/>
    <property type="match status" value="2"/>
</dbReference>
<name>A0A6I9KY95_PERMB</name>
<dbReference type="GeneTree" id="ENSGT00940000156049"/>
<reference evidence="11" key="2">
    <citation type="submission" date="2025-08" db="UniProtKB">
        <authorList>
            <consortium name="Ensembl"/>
        </authorList>
    </citation>
    <scope>IDENTIFICATION</scope>
</reference>
<evidence type="ECO:0000256" key="6">
    <source>
        <dbReference type="ARBA" id="ARBA00023180"/>
    </source>
</evidence>
<dbReference type="SMART" id="SM00181">
    <property type="entry name" value="EGF"/>
    <property type="match status" value="2"/>
</dbReference>
<dbReference type="Gene3D" id="2.60.120.260">
    <property type="entry name" value="Galactose-binding domain-like"/>
    <property type="match status" value="2"/>
</dbReference>
<dbReference type="GO" id="GO:0005178">
    <property type="term" value="F:integrin binding"/>
    <property type="evidence" value="ECO:0007669"/>
    <property type="project" value="Ensembl"/>
</dbReference>
<keyword evidence="12" id="KW-1185">Reference proteome</keyword>
<dbReference type="PROSITE" id="PS50022">
    <property type="entry name" value="FA58C_3"/>
    <property type="match status" value="2"/>
</dbReference>
<evidence type="ECO:0000259" key="9">
    <source>
        <dbReference type="PROSITE" id="PS50022"/>
    </source>
</evidence>
<dbReference type="SMART" id="SM00231">
    <property type="entry name" value="FA58C"/>
    <property type="match status" value="2"/>
</dbReference>
<dbReference type="GO" id="GO:0038023">
    <property type="term" value="F:signaling receptor activity"/>
    <property type="evidence" value="ECO:0007669"/>
    <property type="project" value="TreeGrafter"/>
</dbReference>
<reference evidence="11 12" key="1">
    <citation type="submission" date="2018-10" db="EMBL/GenBank/DDBJ databases">
        <title>Improved assembly of the deer mouse Peromyscus maniculatus genome.</title>
        <authorList>
            <person name="Lassance J.-M."/>
            <person name="Hoekstra H.E."/>
        </authorList>
    </citation>
    <scope>NUCLEOTIDE SEQUENCE [LARGE SCALE GENOMIC DNA]</scope>
</reference>
<dbReference type="CDD" id="cd00054">
    <property type="entry name" value="EGF_CA"/>
    <property type="match status" value="2"/>
</dbReference>
<feature type="domain" description="EGF-like" evidence="10">
    <location>
        <begin position="24"/>
        <end position="61"/>
    </location>
</feature>
<evidence type="ECO:0000256" key="2">
    <source>
        <dbReference type="ARBA" id="ARBA00022729"/>
    </source>
</evidence>
<dbReference type="FunFam" id="2.60.120.260:FF:000002">
    <property type="entry name" value="Coagulation factor VIII"/>
    <property type="match status" value="2"/>
</dbReference>